<evidence type="ECO:0000256" key="2">
    <source>
        <dbReference type="SAM" id="Phobius"/>
    </source>
</evidence>
<keyword evidence="2" id="KW-0812">Transmembrane</keyword>
<sequence>MSTEVDGLSGSGGTTQLSGEDETTRVWQASVLEKLQRAEELEDEAKRARPAGRAGGEAPDGDSSESSDAEQDTRTALEAQKLRIQTLKAENRQQDIRLRKRLAYWAIAFVGAQLVASNIFFGVYIFSNRADASSQVMTAWLAASVIEVIGILLVIARSLFPVKGGNGGGSASKAE</sequence>
<proteinExistence type="predicted"/>
<organism evidence="3 4">
    <name type="scientific">Rhodococcus maanshanensis</name>
    <dbReference type="NCBI Taxonomy" id="183556"/>
    <lineage>
        <taxon>Bacteria</taxon>
        <taxon>Bacillati</taxon>
        <taxon>Actinomycetota</taxon>
        <taxon>Actinomycetes</taxon>
        <taxon>Mycobacteriales</taxon>
        <taxon>Nocardiaceae</taxon>
        <taxon>Rhodococcus</taxon>
    </lineage>
</organism>
<feature type="region of interest" description="Disordered" evidence="1">
    <location>
        <begin position="38"/>
        <end position="74"/>
    </location>
</feature>
<reference evidence="4" key="1">
    <citation type="submission" date="2016-10" db="EMBL/GenBank/DDBJ databases">
        <authorList>
            <person name="Varghese N."/>
            <person name="Submissions S."/>
        </authorList>
    </citation>
    <scope>NUCLEOTIDE SEQUENCE [LARGE SCALE GENOMIC DNA]</scope>
    <source>
        <strain evidence="4">DSM 44675</strain>
    </source>
</reference>
<feature type="transmembrane region" description="Helical" evidence="2">
    <location>
        <begin position="102"/>
        <end position="126"/>
    </location>
</feature>
<protein>
    <submittedName>
        <fullName evidence="3">Uncharacterized protein</fullName>
    </submittedName>
</protein>
<accession>A0A1H7MZ06</accession>
<name>A0A1H7MZ06_9NOCA</name>
<keyword evidence="4" id="KW-1185">Reference proteome</keyword>
<keyword evidence="2" id="KW-0472">Membrane</keyword>
<dbReference type="EMBL" id="FOAW01000006">
    <property type="protein sequence ID" value="SEL15877.1"/>
    <property type="molecule type" value="Genomic_DNA"/>
</dbReference>
<evidence type="ECO:0000256" key="1">
    <source>
        <dbReference type="SAM" id="MobiDB-lite"/>
    </source>
</evidence>
<feature type="compositionally biased region" description="Basic and acidic residues" evidence="1">
    <location>
        <begin position="38"/>
        <end position="47"/>
    </location>
</feature>
<evidence type="ECO:0000313" key="3">
    <source>
        <dbReference type="EMBL" id="SEL15877.1"/>
    </source>
</evidence>
<feature type="transmembrane region" description="Helical" evidence="2">
    <location>
        <begin position="138"/>
        <end position="156"/>
    </location>
</feature>
<feature type="region of interest" description="Disordered" evidence="1">
    <location>
        <begin position="1"/>
        <end position="23"/>
    </location>
</feature>
<dbReference type="AlphaFoldDB" id="A0A1H7MZ06"/>
<dbReference type="RefSeq" id="WP_072749567.1">
    <property type="nucleotide sequence ID" value="NZ_FOAW01000006.1"/>
</dbReference>
<keyword evidence="2" id="KW-1133">Transmembrane helix</keyword>
<evidence type="ECO:0000313" key="4">
    <source>
        <dbReference type="Proteomes" id="UP000198677"/>
    </source>
</evidence>
<dbReference type="OrthoDB" id="4485420at2"/>
<feature type="compositionally biased region" description="Acidic residues" evidence="1">
    <location>
        <begin position="59"/>
        <end position="70"/>
    </location>
</feature>
<dbReference type="Proteomes" id="UP000198677">
    <property type="component" value="Unassembled WGS sequence"/>
</dbReference>
<gene>
    <name evidence="3" type="ORF">SAMN05444583_106181</name>
</gene>